<feature type="region of interest" description="Disordered" evidence="2">
    <location>
        <begin position="549"/>
        <end position="588"/>
    </location>
</feature>
<evidence type="ECO:0000256" key="2">
    <source>
        <dbReference type="SAM" id="MobiDB-lite"/>
    </source>
</evidence>
<dbReference type="OrthoDB" id="885191at2759"/>
<dbReference type="PANTHER" id="PTHR35116">
    <property type="entry name" value="HELICASE PROTEIN MOM1"/>
    <property type="match status" value="1"/>
</dbReference>
<keyword evidence="1" id="KW-0175">Coiled coil</keyword>
<dbReference type="InterPro" id="IPR039322">
    <property type="entry name" value="MOM1"/>
</dbReference>
<dbReference type="GO" id="GO:0031507">
    <property type="term" value="P:heterochromatin formation"/>
    <property type="evidence" value="ECO:0007669"/>
    <property type="project" value="InterPro"/>
</dbReference>
<dbReference type="Gene3D" id="6.10.250.1310">
    <property type="match status" value="1"/>
</dbReference>
<feature type="region of interest" description="Disordered" evidence="2">
    <location>
        <begin position="516"/>
        <end position="536"/>
    </location>
</feature>
<feature type="coiled-coil region" evidence="1">
    <location>
        <begin position="189"/>
        <end position="227"/>
    </location>
</feature>
<feature type="region of interest" description="Disordered" evidence="2">
    <location>
        <begin position="436"/>
        <end position="456"/>
    </location>
</feature>
<feature type="domain" description="MOM1 alpha-helical" evidence="3">
    <location>
        <begin position="3"/>
        <end position="64"/>
    </location>
</feature>
<proteinExistence type="predicted"/>
<dbReference type="InterPro" id="IPR056882">
    <property type="entry name" value="MOM1_dom"/>
</dbReference>
<sequence length="948" mass="104688">MQCWCAASLLKHKVSRDQSLALAKQRLGFECKLEEAKCVHKELKKLMKLFTYDMDSSSKEVGKERVSQSAQSDQQELEGEVRESSPSLDCSEQRVSDKQDQTTPKSEKANGSRKSDLNKIIKEVHKISSKRRRSLGDKQMSELQEFYKKREESREREKAELFEKHRLESALIRTTTQMSVRSDKLKKVDEELTRKLEELNFRIETEKKEFEDKLNRARDRERRMKTHWLNEAKSGRSVTSFSLLPLPDSGFSMENMVTSEQAGVWDVREKTSTSAVPSSEINDFGGDILVMPVEDEPAEGLNNHANGAIEADIPTETSTQSTYPDGENDGIEIRASEEVALTGANHHRVASDSEDGRSTSLGQTQIAPSADTVEVPLHQVFCADGHPQPAISDRVQGDHMSSCEVPSTSQHFECSQVVSAEEHAQPSISDMLQCNNVSSSEVPSTSEQGEPSHQSILPPVTQLEIPPSIDPSYVEHVQPNPPTIREIEHQESQVPIGQPTEVQTELYINSGLQSQPELHHDYQSRQTSSNHAQVPQLSSEGHIVQFNHPISQPNAHLPDPRTIGAVPESSYRTPQTGPSTSRASMPFSTDPLENELQRLNKEDEISIKKHEHRKMELTSNCEKEIEEIRRKYNTQIHDAETVFVENRKIRESIFNKILMNKMLANTFSFKCTYAVAKSTGSTALQHGVYPGSVHQLSQLSSPPISQRPIYVPSPSVAPPAAPVAALPTASLAAPSLQMVHNSSAPAAPPLQVRYSSAPTAPPVPVAKHYLSTPAALPVPAVNHHPSAPMAPAVTPPLQVVHHSSALFSSIVRPHFNPVSPVVSHQVGSEIRAPAPHLQSFRPAPLVTSVMVSGQQSHKSPQIPRVPSYASVPFSRMHPTDCARGPAVGHPSFSHVDLLRDVDNRHAENQRNLLPPLPDLSPSVDAWVLQGPTAHTIIASDVVCLSDDD</sequence>
<comment type="caution">
    <text evidence="4">The sequence shown here is derived from an EMBL/GenBank/DDBJ whole genome shotgun (WGS) entry which is preliminary data.</text>
</comment>
<evidence type="ECO:0000313" key="4">
    <source>
        <dbReference type="EMBL" id="KAF6167818.1"/>
    </source>
</evidence>
<name>A0A7J7NLK3_9MAGN</name>
<organism evidence="4 5">
    <name type="scientific">Kingdonia uniflora</name>
    <dbReference type="NCBI Taxonomy" id="39325"/>
    <lineage>
        <taxon>Eukaryota</taxon>
        <taxon>Viridiplantae</taxon>
        <taxon>Streptophyta</taxon>
        <taxon>Embryophyta</taxon>
        <taxon>Tracheophyta</taxon>
        <taxon>Spermatophyta</taxon>
        <taxon>Magnoliopsida</taxon>
        <taxon>Ranunculales</taxon>
        <taxon>Circaeasteraceae</taxon>
        <taxon>Kingdonia</taxon>
    </lineage>
</organism>
<protein>
    <recommendedName>
        <fullName evidence="3">MOM1 alpha-helical domain-containing protein</fullName>
    </recommendedName>
</protein>
<feature type="region of interest" description="Disordered" evidence="2">
    <location>
        <begin position="345"/>
        <end position="364"/>
    </location>
</feature>
<evidence type="ECO:0000259" key="3">
    <source>
        <dbReference type="Pfam" id="PF25029"/>
    </source>
</evidence>
<dbReference type="PANTHER" id="PTHR35116:SF2">
    <property type="entry name" value="ATP-DEPENDENT HELICASE FAMILY PROTEIN-RELATED"/>
    <property type="match status" value="1"/>
</dbReference>
<feature type="compositionally biased region" description="Polar residues" evidence="2">
    <location>
        <begin position="524"/>
        <end position="536"/>
    </location>
</feature>
<evidence type="ECO:0000256" key="1">
    <source>
        <dbReference type="SAM" id="Coils"/>
    </source>
</evidence>
<dbReference type="Pfam" id="PF25029">
    <property type="entry name" value="MOM1"/>
    <property type="match status" value="1"/>
</dbReference>
<dbReference type="AlphaFoldDB" id="A0A7J7NLK3"/>
<reference evidence="4 5" key="1">
    <citation type="journal article" date="2020" name="IScience">
        <title>Genome Sequencing of the Endangered Kingdonia uniflora (Circaeasteraceae, Ranunculales) Reveals Potential Mechanisms of Evolutionary Specialization.</title>
        <authorList>
            <person name="Sun Y."/>
            <person name="Deng T."/>
            <person name="Zhang A."/>
            <person name="Moore M.J."/>
            <person name="Landis J.B."/>
            <person name="Lin N."/>
            <person name="Zhang H."/>
            <person name="Zhang X."/>
            <person name="Huang J."/>
            <person name="Zhang X."/>
            <person name="Sun H."/>
            <person name="Wang H."/>
        </authorList>
    </citation>
    <scope>NUCLEOTIDE SEQUENCE [LARGE SCALE GENOMIC DNA]</scope>
    <source>
        <strain evidence="4">TB1705</strain>
        <tissue evidence="4">Leaf</tissue>
    </source>
</reference>
<gene>
    <name evidence="4" type="ORF">GIB67_027596</name>
</gene>
<keyword evidence="5" id="KW-1185">Reference proteome</keyword>
<feature type="compositionally biased region" description="Polar residues" evidence="2">
    <location>
        <begin position="570"/>
        <end position="587"/>
    </location>
</feature>
<feature type="region of interest" description="Disordered" evidence="2">
    <location>
        <begin position="60"/>
        <end position="119"/>
    </location>
</feature>
<feature type="compositionally biased region" description="Polar residues" evidence="2">
    <location>
        <begin position="436"/>
        <end position="455"/>
    </location>
</feature>
<feature type="compositionally biased region" description="Basic and acidic residues" evidence="2">
    <location>
        <begin position="91"/>
        <end position="119"/>
    </location>
</feature>
<evidence type="ECO:0000313" key="5">
    <source>
        <dbReference type="Proteomes" id="UP000541444"/>
    </source>
</evidence>
<dbReference type="Proteomes" id="UP000541444">
    <property type="component" value="Unassembled WGS sequence"/>
</dbReference>
<accession>A0A7J7NLK3</accession>
<dbReference type="EMBL" id="JACGCM010000715">
    <property type="protein sequence ID" value="KAF6167818.1"/>
    <property type="molecule type" value="Genomic_DNA"/>
</dbReference>